<keyword evidence="3 4" id="KW-0998">Cell outer membrane</keyword>
<feature type="chain" id="PRO_5045501941" description="Outer membrane protein assembly factor BamB" evidence="5">
    <location>
        <begin position="25"/>
        <end position="380"/>
    </location>
</feature>
<organism evidence="7 8">
    <name type="scientific">Niveibacterium microcysteis</name>
    <dbReference type="NCBI Taxonomy" id="2811415"/>
    <lineage>
        <taxon>Bacteria</taxon>
        <taxon>Pseudomonadati</taxon>
        <taxon>Pseudomonadota</taxon>
        <taxon>Betaproteobacteria</taxon>
        <taxon>Rhodocyclales</taxon>
        <taxon>Rhodocyclaceae</taxon>
        <taxon>Niveibacterium</taxon>
    </lineage>
</organism>
<proteinExistence type="inferred from homology"/>
<protein>
    <recommendedName>
        <fullName evidence="4">Outer membrane protein assembly factor BamB</fullName>
    </recommendedName>
</protein>
<keyword evidence="4" id="KW-0449">Lipoprotein</keyword>
<dbReference type="PANTHER" id="PTHR34512">
    <property type="entry name" value="CELL SURFACE PROTEIN"/>
    <property type="match status" value="1"/>
</dbReference>
<comment type="function">
    <text evidence="4">Part of the outer membrane protein assembly complex, which is involved in assembly and insertion of beta-barrel proteins into the outer membrane.</text>
</comment>
<keyword evidence="4" id="KW-0564">Palmitate</keyword>
<name>A0ABX7M5B4_9RHOO</name>
<dbReference type="InterPro" id="IPR017687">
    <property type="entry name" value="BamB"/>
</dbReference>
<dbReference type="EMBL" id="CP071060">
    <property type="protein sequence ID" value="QSI75889.1"/>
    <property type="molecule type" value="Genomic_DNA"/>
</dbReference>
<accession>A0ABX7M5B4</accession>
<feature type="signal peptide" evidence="5">
    <location>
        <begin position="1"/>
        <end position="24"/>
    </location>
</feature>
<reference evidence="7 8" key="1">
    <citation type="submission" date="2021-02" db="EMBL/GenBank/DDBJ databases">
        <title>Niveibacterium changnyeongensis HC41.</title>
        <authorList>
            <person name="Kang M."/>
        </authorList>
    </citation>
    <scope>NUCLEOTIDE SEQUENCE [LARGE SCALE GENOMIC DNA]</scope>
    <source>
        <strain evidence="7 8">HC41</strain>
    </source>
</reference>
<dbReference type="HAMAP" id="MF_00923">
    <property type="entry name" value="OM_assembly_BamB"/>
    <property type="match status" value="1"/>
</dbReference>
<keyword evidence="8" id="KW-1185">Reference proteome</keyword>
<evidence type="ECO:0000256" key="1">
    <source>
        <dbReference type="ARBA" id="ARBA00022729"/>
    </source>
</evidence>
<dbReference type="InterPro" id="IPR002372">
    <property type="entry name" value="PQQ_rpt_dom"/>
</dbReference>
<sequence>MKLRAPIALTLALALLSGCSTVSSWFSKTIVEPMAELKPFTASARLELVWRFSVGAAGKALIQPASNGDAVFVANEGGDVYRIENGRQVWRARTKEDIVAGVGASSGLVVVGTHRGMVAAFDAATGAERWTVDVGGDLAATPQVENDMVVVRVGDSRLVALDVGNGRRRWTYTRSTPPLSLRAFSEMRRVENYLFAGFSGGRVAAITTNNGQLAWEGAVAQPRGTTELERLSDVVGSPLLGGGALCAGAFQGRVTCFDVTKGVAVWGRDISTPVGIAMDASNVFATDERGSVHALDRGTGATAWKQDDLKLRKVGRPLEFDRYVAVGDVEGWVHLLNKADGHFAARLRADNSPLDAPLLEHDGGIVALSRDGILSYMKVR</sequence>
<dbReference type="Proteomes" id="UP000663570">
    <property type="component" value="Chromosome"/>
</dbReference>
<gene>
    <name evidence="4 7" type="primary">bamB</name>
    <name evidence="7" type="ORF">JY500_15580</name>
</gene>
<dbReference type="Gene3D" id="2.130.10.10">
    <property type="entry name" value="YVTN repeat-like/Quinoprotein amine dehydrogenase"/>
    <property type="match status" value="1"/>
</dbReference>
<dbReference type="Pfam" id="PF13360">
    <property type="entry name" value="PQQ_2"/>
    <property type="match status" value="1"/>
</dbReference>
<dbReference type="SMART" id="SM00564">
    <property type="entry name" value="PQQ"/>
    <property type="match status" value="6"/>
</dbReference>
<dbReference type="NCBIfam" id="TIGR03300">
    <property type="entry name" value="assembly_YfgL"/>
    <property type="match status" value="1"/>
</dbReference>
<dbReference type="RefSeq" id="WP_206253731.1">
    <property type="nucleotide sequence ID" value="NZ_CP071060.1"/>
</dbReference>
<feature type="domain" description="Pyrrolo-quinoline quinone repeat" evidence="6">
    <location>
        <begin position="84"/>
        <end position="306"/>
    </location>
</feature>
<keyword evidence="2 4" id="KW-0472">Membrane</keyword>
<comment type="subcellular location">
    <subcellularLocation>
        <location evidence="4">Cell outer membrane</location>
        <topology evidence="4">Lipid-anchor</topology>
    </subcellularLocation>
</comment>
<evidence type="ECO:0000256" key="2">
    <source>
        <dbReference type="ARBA" id="ARBA00023136"/>
    </source>
</evidence>
<dbReference type="SUPFAM" id="SSF50998">
    <property type="entry name" value="Quinoprotein alcohol dehydrogenase-like"/>
    <property type="match status" value="1"/>
</dbReference>
<evidence type="ECO:0000313" key="8">
    <source>
        <dbReference type="Proteomes" id="UP000663570"/>
    </source>
</evidence>
<comment type="subunit">
    <text evidence="4">Part of the Bam complex.</text>
</comment>
<evidence type="ECO:0000259" key="6">
    <source>
        <dbReference type="Pfam" id="PF13360"/>
    </source>
</evidence>
<dbReference type="PROSITE" id="PS51257">
    <property type="entry name" value="PROKAR_LIPOPROTEIN"/>
    <property type="match status" value="1"/>
</dbReference>
<dbReference type="InterPro" id="IPR018391">
    <property type="entry name" value="PQQ_b-propeller_rpt"/>
</dbReference>
<keyword evidence="1 4" id="KW-0732">Signal</keyword>
<evidence type="ECO:0000256" key="5">
    <source>
        <dbReference type="SAM" id="SignalP"/>
    </source>
</evidence>
<evidence type="ECO:0000256" key="4">
    <source>
        <dbReference type="HAMAP-Rule" id="MF_00923"/>
    </source>
</evidence>
<dbReference type="InterPro" id="IPR011047">
    <property type="entry name" value="Quinoprotein_ADH-like_sf"/>
</dbReference>
<dbReference type="PANTHER" id="PTHR34512:SF30">
    <property type="entry name" value="OUTER MEMBRANE PROTEIN ASSEMBLY FACTOR BAMB"/>
    <property type="match status" value="1"/>
</dbReference>
<comment type="similarity">
    <text evidence="4">Belongs to the BamB family.</text>
</comment>
<dbReference type="InterPro" id="IPR015943">
    <property type="entry name" value="WD40/YVTN_repeat-like_dom_sf"/>
</dbReference>
<evidence type="ECO:0000256" key="3">
    <source>
        <dbReference type="ARBA" id="ARBA00023237"/>
    </source>
</evidence>
<evidence type="ECO:0000313" key="7">
    <source>
        <dbReference type="EMBL" id="QSI75889.1"/>
    </source>
</evidence>